<sequence>MHGSTSAFCAADAPTDFRLSVKRKITCSRGSGNKPLAKHWHHSTRSSYLPCSRREFLRGFLLTAGVVFGGDRFSSTLATSAPSSDLEIFTAEQTRNLYQFSLANGARFVVFERKNTPTVSFTSFVRVGAVDEPDGKTGMAHFLEHLAFKGTRRLGTKNWAEESRLLCQLDALYEKWRTQPDSVRDEIQSLSRRAEAFVDENAFGRLVQRNGGVGLNAATEADSTQYFYNMPSNKLELWFALESERFKDPVFRAFERERRVILEERLLRVENDDIGKFLEKLLQVTFERHPYRRPVIGYKNDIEKLTPADVRSFFREHYTADRLTFAIVGDVEHERVRDYAERYFWTSQIRLLHCEVNPAISLSQRNKPRSALKWICLRIRSVWWPIEFHHFNTRTLHPCA</sequence>
<dbReference type="Gene3D" id="3.30.830.10">
    <property type="entry name" value="Metalloenzyme, LuxS/M16 peptidase-like"/>
    <property type="match status" value="2"/>
</dbReference>
<keyword evidence="11" id="KW-1185">Reference proteome</keyword>
<protein>
    <recommendedName>
        <fullName evidence="12">Insulinase family protein</fullName>
    </recommendedName>
</protein>
<evidence type="ECO:0000313" key="10">
    <source>
        <dbReference type="EMBL" id="KAF6002180.1"/>
    </source>
</evidence>
<dbReference type="GO" id="GO:0006508">
    <property type="term" value="P:proteolysis"/>
    <property type="evidence" value="ECO:0007669"/>
    <property type="project" value="UniProtKB-KW"/>
</dbReference>
<feature type="domain" description="Peptidase M16 C-terminal" evidence="9">
    <location>
        <begin position="304"/>
        <end position="344"/>
    </location>
</feature>
<keyword evidence="4" id="KW-0378">Hydrolase</keyword>
<dbReference type="SUPFAM" id="SSF63411">
    <property type="entry name" value="LuxS/MPP-like metallohydrolase"/>
    <property type="match status" value="1"/>
</dbReference>
<dbReference type="PANTHER" id="PTHR43690:SF17">
    <property type="entry name" value="PROTEIN YHJJ"/>
    <property type="match status" value="1"/>
</dbReference>
<dbReference type="Pfam" id="PF05193">
    <property type="entry name" value="Peptidase_M16_C"/>
    <property type="match status" value="1"/>
</dbReference>
<keyword evidence="2" id="KW-0645">Protease</keyword>
<dbReference type="Pfam" id="PF00675">
    <property type="entry name" value="Peptidase_M16"/>
    <property type="match status" value="1"/>
</dbReference>
<reference evidence="10 11" key="1">
    <citation type="journal article" date="2020" name="J. Phycol.">
        <title>Comparative genome analysis reveals Cyanidiococcus gen. nov., a new extremophilic red algal genus sister to Cyanidioschyzon (Cyanidioschyzonaceae, Rhodophyta).</title>
        <authorList>
            <person name="Liu S.-L."/>
            <person name="Chiang Y.-R."/>
            <person name="Yoon H.S."/>
            <person name="Fu H.-Y."/>
        </authorList>
    </citation>
    <scope>NUCLEOTIDE SEQUENCE [LARGE SCALE GENOMIC DNA]</scope>
    <source>
        <strain evidence="10 11">THAL066</strain>
    </source>
</reference>
<evidence type="ECO:0000256" key="1">
    <source>
        <dbReference type="ARBA" id="ARBA00007261"/>
    </source>
</evidence>
<evidence type="ECO:0000256" key="5">
    <source>
        <dbReference type="ARBA" id="ARBA00022833"/>
    </source>
</evidence>
<dbReference type="InterPro" id="IPR011765">
    <property type="entry name" value="Pept_M16_N"/>
</dbReference>
<evidence type="ECO:0000256" key="3">
    <source>
        <dbReference type="ARBA" id="ARBA00022723"/>
    </source>
</evidence>
<evidence type="ECO:0000256" key="2">
    <source>
        <dbReference type="ARBA" id="ARBA00022670"/>
    </source>
</evidence>
<comment type="similarity">
    <text evidence="1 7">Belongs to the peptidase M16 family.</text>
</comment>
<evidence type="ECO:0000256" key="7">
    <source>
        <dbReference type="RuleBase" id="RU004447"/>
    </source>
</evidence>
<dbReference type="AlphaFoldDB" id="A0A7J7IHG3"/>
<dbReference type="InterPro" id="IPR001431">
    <property type="entry name" value="Pept_M16_Zn_BS"/>
</dbReference>
<evidence type="ECO:0000313" key="11">
    <source>
        <dbReference type="Proteomes" id="UP000530660"/>
    </source>
</evidence>
<dbReference type="Proteomes" id="UP000530660">
    <property type="component" value="Unassembled WGS sequence"/>
</dbReference>
<organism evidence="10 11">
    <name type="scientific">Cyanidiococcus yangmingshanensis</name>
    <dbReference type="NCBI Taxonomy" id="2690220"/>
    <lineage>
        <taxon>Eukaryota</taxon>
        <taxon>Rhodophyta</taxon>
        <taxon>Bangiophyceae</taxon>
        <taxon>Cyanidiales</taxon>
        <taxon>Cyanidiaceae</taxon>
        <taxon>Cyanidiococcus</taxon>
    </lineage>
</organism>
<dbReference type="GO" id="GO:0046872">
    <property type="term" value="F:metal ion binding"/>
    <property type="evidence" value="ECO:0007669"/>
    <property type="project" value="UniProtKB-KW"/>
</dbReference>
<dbReference type="PROSITE" id="PS00143">
    <property type="entry name" value="INSULINASE"/>
    <property type="match status" value="1"/>
</dbReference>
<dbReference type="InterPro" id="IPR050626">
    <property type="entry name" value="Peptidase_M16"/>
</dbReference>
<dbReference type="EMBL" id="VWRR01000011">
    <property type="protein sequence ID" value="KAF6002180.1"/>
    <property type="molecule type" value="Genomic_DNA"/>
</dbReference>
<keyword evidence="3" id="KW-0479">Metal-binding</keyword>
<keyword evidence="5" id="KW-0862">Zinc</keyword>
<evidence type="ECO:0000256" key="4">
    <source>
        <dbReference type="ARBA" id="ARBA00022801"/>
    </source>
</evidence>
<comment type="caution">
    <text evidence="10">The sequence shown here is derived from an EMBL/GenBank/DDBJ whole genome shotgun (WGS) entry which is preliminary data.</text>
</comment>
<proteinExistence type="inferred from homology"/>
<evidence type="ECO:0000259" key="8">
    <source>
        <dbReference type="Pfam" id="PF00675"/>
    </source>
</evidence>
<dbReference type="OrthoDB" id="10251424at2759"/>
<evidence type="ECO:0008006" key="12">
    <source>
        <dbReference type="Google" id="ProtNLM"/>
    </source>
</evidence>
<dbReference type="PANTHER" id="PTHR43690">
    <property type="entry name" value="NARDILYSIN"/>
    <property type="match status" value="1"/>
</dbReference>
<evidence type="ECO:0000256" key="6">
    <source>
        <dbReference type="ARBA" id="ARBA00023049"/>
    </source>
</evidence>
<gene>
    <name evidence="10" type="ORF">F1559_001982</name>
</gene>
<name>A0A7J7IHG3_9RHOD</name>
<dbReference type="GO" id="GO:0004222">
    <property type="term" value="F:metalloendopeptidase activity"/>
    <property type="evidence" value="ECO:0007669"/>
    <property type="project" value="InterPro"/>
</dbReference>
<feature type="domain" description="Peptidase M16 N-terminal" evidence="8">
    <location>
        <begin position="109"/>
        <end position="154"/>
    </location>
</feature>
<keyword evidence="6" id="KW-0482">Metalloprotease</keyword>
<evidence type="ECO:0000259" key="9">
    <source>
        <dbReference type="Pfam" id="PF05193"/>
    </source>
</evidence>
<dbReference type="InterPro" id="IPR011249">
    <property type="entry name" value="Metalloenz_LuxS/M16"/>
</dbReference>
<dbReference type="InterPro" id="IPR007863">
    <property type="entry name" value="Peptidase_M16_C"/>
</dbReference>
<accession>A0A7J7IHG3</accession>